<organism evidence="1 2">
    <name type="scientific">Lolium multiflorum</name>
    <name type="common">Italian ryegrass</name>
    <name type="synonym">Lolium perenne subsp. multiflorum</name>
    <dbReference type="NCBI Taxonomy" id="4521"/>
    <lineage>
        <taxon>Eukaryota</taxon>
        <taxon>Viridiplantae</taxon>
        <taxon>Streptophyta</taxon>
        <taxon>Embryophyta</taxon>
        <taxon>Tracheophyta</taxon>
        <taxon>Spermatophyta</taxon>
        <taxon>Magnoliopsida</taxon>
        <taxon>Liliopsida</taxon>
        <taxon>Poales</taxon>
        <taxon>Poaceae</taxon>
        <taxon>BOP clade</taxon>
        <taxon>Pooideae</taxon>
        <taxon>Poodae</taxon>
        <taxon>Poeae</taxon>
        <taxon>Poeae Chloroplast Group 2 (Poeae type)</taxon>
        <taxon>Loliodinae</taxon>
        <taxon>Loliinae</taxon>
        <taxon>Lolium</taxon>
    </lineage>
</organism>
<reference evidence="1" key="1">
    <citation type="submission" date="2023-07" db="EMBL/GenBank/DDBJ databases">
        <title>A chromosome-level genome assembly of Lolium multiflorum.</title>
        <authorList>
            <person name="Chen Y."/>
            <person name="Copetti D."/>
            <person name="Kolliker R."/>
            <person name="Studer B."/>
        </authorList>
    </citation>
    <scope>NUCLEOTIDE SEQUENCE</scope>
    <source>
        <strain evidence="1">02402/16</strain>
        <tissue evidence="1">Leaf</tissue>
    </source>
</reference>
<comment type="caution">
    <text evidence="1">The sequence shown here is derived from an EMBL/GenBank/DDBJ whole genome shotgun (WGS) entry which is preliminary data.</text>
</comment>
<evidence type="ECO:0000313" key="2">
    <source>
        <dbReference type="Proteomes" id="UP001231189"/>
    </source>
</evidence>
<dbReference type="AlphaFoldDB" id="A0AAD8W9Z3"/>
<sequence>MTAFLCPTSHDAVSPDYLHIVENPAEIATFDFSTAVLRKLVSSIEAFNAGCSSLVSTDEECKDQSGSVIFKVPSHVSSVSQTPLVELSTIPPGICLPGQTSSSHISDVATMHDGDSEMDEHVCNDGCLLPVPGDDILDRLNEEALKDGLVPDINSIICAMESLHSPSSLGQLPCNFQLLEQMAPPKPDFSQYYDSASSGVDMFQYVKDQAAEERKSMAAKEIQSPGQFEKVDFSLDLDSVTSFWIPNPSGSPRKKIVSSKKRIAIISNNDFVSESSCLIKRPRMFELNKEPAVQSMNPDGVDNTKETRLNDGDTSFMSPSNSTIVHSHAEATESSYSWDESEFDREFLRKTLQAEAEHESKQRATQVPTHENQAFNVTEISPNKVISVFTSTLVEQDVFKDIVHRVPKTAKSKTVNIVRMGSTWAEHRVFALSMQVYGNVNKYVINMLGKAVIVEDTEKRNLNLLPEDHWKRYFIPCDESALFAKLYENPGTLSRVISHEMIGFKIDSMDLVHVPLHTSGFYYLILINFRLKLFEVLYPNTKFRRLKFSMSTSVTEDTRVPVSKFLLSKLGLTAGPVTNLFVAKTPFCFEPAGVFKCIHVIFKLVGTEFDFIVNQSRECEVIVRCTTPVASAKLHDVLPLTFKFDEARVKIYKVSSLETLPEDEDIFLKEPAKTFSASMENRSITEQKLLGYPVGYSDESLDMESEENIRMTDTTMKILGVSEGSQEGLVRVNLKYLLSPEYIAHAYSVVQFPELVKFAVDYNSKLYMKFNIPMMAEVMTKNHYFVDRFMIKFYSVKTVKKCSFMEDIGRKCPVYSRLKNEDHFEDHFQSA</sequence>
<proteinExistence type="predicted"/>
<dbReference type="EMBL" id="JAUUTY010000004">
    <property type="protein sequence ID" value="KAK1646624.1"/>
    <property type="molecule type" value="Genomic_DNA"/>
</dbReference>
<accession>A0AAD8W9Z3</accession>
<keyword evidence="2" id="KW-1185">Reference proteome</keyword>
<dbReference type="Proteomes" id="UP001231189">
    <property type="component" value="Unassembled WGS sequence"/>
</dbReference>
<name>A0AAD8W9Z3_LOLMU</name>
<evidence type="ECO:0000313" key="1">
    <source>
        <dbReference type="EMBL" id="KAK1646624.1"/>
    </source>
</evidence>
<protein>
    <submittedName>
        <fullName evidence="1">Uncharacterized protein</fullName>
    </submittedName>
</protein>
<gene>
    <name evidence="1" type="ORF">QYE76_064429</name>
</gene>